<dbReference type="OrthoDB" id="9813719at2"/>
<dbReference type="Pfam" id="PF00145">
    <property type="entry name" value="DNA_methylase"/>
    <property type="match status" value="1"/>
</dbReference>
<proteinExistence type="predicted"/>
<protein>
    <submittedName>
        <fullName evidence="6">Uncharacterized protein</fullName>
    </submittedName>
</protein>
<organism evidence="6 7">
    <name type="scientific">Akkermansia muciniphila</name>
    <dbReference type="NCBI Taxonomy" id="239935"/>
    <lineage>
        <taxon>Bacteria</taxon>
        <taxon>Pseudomonadati</taxon>
        <taxon>Verrucomicrobiota</taxon>
        <taxon>Verrucomicrobiia</taxon>
        <taxon>Verrucomicrobiales</taxon>
        <taxon>Akkermansiaceae</taxon>
        <taxon>Akkermansia</taxon>
    </lineage>
</organism>
<sequence length="302" mass="32841">MSNQELFAQRGSYLVRDISPAVTSKWAKGSGGPAGDECQNLVISLETRLPERGNAPVICYGMYENQRAEMRLYHNIQPTITCGGGKAGQGTNMIFLYENHAQDSRISGPLPVSPTCTAQWGTGGGNTPLVLQQEMENHFRGEDTKTRSTAPEGSIHLCCPIDTRTLLRKDSTPSSGSGLGEDGAPSYTLTAQGHVPGVVYVIQGEIADGRRQTQNGLGITENCSYTLTTSTVHGVSVRGFVRRLMPVECERLQGFPDDWTRVEKKPGTDYADSHRYKAIGNSMAVPVIRWIGQQIIKTSIHA</sequence>
<name>A0A2N8HFK8_9BACT</name>
<dbReference type="GO" id="GO:0032259">
    <property type="term" value="P:methylation"/>
    <property type="evidence" value="ECO:0007669"/>
    <property type="project" value="UniProtKB-KW"/>
</dbReference>
<keyword evidence="1" id="KW-0489">Methyltransferase</keyword>
<keyword evidence="3" id="KW-0680">Restriction system</keyword>
<dbReference type="SUPFAM" id="SSF53335">
    <property type="entry name" value="S-adenosyl-L-methionine-dependent methyltransferases"/>
    <property type="match status" value="1"/>
</dbReference>
<dbReference type="EMBL" id="PJKA01000006">
    <property type="protein sequence ID" value="PNC19072.1"/>
    <property type="molecule type" value="Genomic_DNA"/>
</dbReference>
<evidence type="ECO:0000313" key="6">
    <source>
        <dbReference type="EMBL" id="PNC19072.1"/>
    </source>
</evidence>
<dbReference type="InterPro" id="IPR001525">
    <property type="entry name" value="C5_MeTfrase"/>
</dbReference>
<dbReference type="Gene3D" id="3.90.120.10">
    <property type="entry name" value="DNA Methylase, subunit A, domain 2"/>
    <property type="match status" value="1"/>
</dbReference>
<evidence type="ECO:0000256" key="2">
    <source>
        <dbReference type="ARBA" id="ARBA00022679"/>
    </source>
</evidence>
<dbReference type="Proteomes" id="UP000236000">
    <property type="component" value="Unassembled WGS sequence"/>
</dbReference>
<dbReference type="InterPro" id="IPR029063">
    <property type="entry name" value="SAM-dependent_MTases_sf"/>
</dbReference>
<evidence type="ECO:0000256" key="3">
    <source>
        <dbReference type="ARBA" id="ARBA00022747"/>
    </source>
</evidence>
<keyword evidence="2" id="KW-0808">Transferase</keyword>
<evidence type="ECO:0000256" key="5">
    <source>
        <dbReference type="SAM" id="MobiDB-lite"/>
    </source>
</evidence>
<gene>
    <name evidence="6" type="ORF">CXU22_03575</name>
</gene>
<accession>A0A2N8HFK8</accession>
<evidence type="ECO:0000256" key="4">
    <source>
        <dbReference type="ARBA" id="ARBA00047422"/>
    </source>
</evidence>
<dbReference type="AlphaFoldDB" id="A0A2N8HFK8"/>
<dbReference type="GO" id="GO:0009307">
    <property type="term" value="P:DNA restriction-modification system"/>
    <property type="evidence" value="ECO:0007669"/>
    <property type="project" value="UniProtKB-KW"/>
</dbReference>
<evidence type="ECO:0000313" key="7">
    <source>
        <dbReference type="Proteomes" id="UP000236000"/>
    </source>
</evidence>
<evidence type="ECO:0000256" key="1">
    <source>
        <dbReference type="ARBA" id="ARBA00022603"/>
    </source>
</evidence>
<feature type="region of interest" description="Disordered" evidence="5">
    <location>
        <begin position="169"/>
        <end position="188"/>
    </location>
</feature>
<dbReference type="GO" id="GO:0003886">
    <property type="term" value="F:DNA (cytosine-5-)-methyltransferase activity"/>
    <property type="evidence" value="ECO:0007669"/>
    <property type="project" value="UniProtKB-EC"/>
</dbReference>
<comment type="catalytic activity">
    <reaction evidence="4">
        <text>a 2'-deoxycytidine in DNA + S-adenosyl-L-methionine = a 5-methyl-2'-deoxycytidine in DNA + S-adenosyl-L-homocysteine + H(+)</text>
        <dbReference type="Rhea" id="RHEA:13681"/>
        <dbReference type="Rhea" id="RHEA-COMP:11369"/>
        <dbReference type="Rhea" id="RHEA-COMP:11370"/>
        <dbReference type="ChEBI" id="CHEBI:15378"/>
        <dbReference type="ChEBI" id="CHEBI:57856"/>
        <dbReference type="ChEBI" id="CHEBI:59789"/>
        <dbReference type="ChEBI" id="CHEBI:85452"/>
        <dbReference type="ChEBI" id="CHEBI:85454"/>
        <dbReference type="EC" id="2.1.1.37"/>
    </reaction>
</comment>
<reference evidence="6 7" key="1">
    <citation type="journal article" date="2017" name="BMC Genomics">
        <title>Genome sequencing of 39 Akkermansia muciniphila isolates reveals its population structure, genomic and functional diverisity, and global distribution in mammalian gut microbiotas.</title>
        <authorList>
            <person name="Guo X."/>
            <person name="Li S."/>
            <person name="Zhang J."/>
            <person name="Wu F."/>
            <person name="Li X."/>
            <person name="Wu D."/>
            <person name="Zhang M."/>
            <person name="Ou Z."/>
            <person name="Jie Z."/>
            <person name="Yan Q."/>
            <person name="Li P."/>
            <person name="Yi J."/>
            <person name="Peng Y."/>
        </authorList>
    </citation>
    <scope>NUCLEOTIDE SEQUENCE [LARGE SCALE GENOMIC DNA]</scope>
    <source>
        <strain evidence="6 7">GP24</strain>
    </source>
</reference>
<comment type="caution">
    <text evidence="6">The sequence shown here is derived from an EMBL/GenBank/DDBJ whole genome shotgun (WGS) entry which is preliminary data.</text>
</comment>